<organism evidence="1 2">
    <name type="scientific">Rheinheimera baltica</name>
    <dbReference type="NCBI Taxonomy" id="67576"/>
    <lineage>
        <taxon>Bacteria</taxon>
        <taxon>Pseudomonadati</taxon>
        <taxon>Pseudomonadota</taxon>
        <taxon>Gammaproteobacteria</taxon>
        <taxon>Chromatiales</taxon>
        <taxon>Chromatiaceae</taxon>
        <taxon>Rheinheimera</taxon>
    </lineage>
</organism>
<protein>
    <submittedName>
        <fullName evidence="1">Carboxymuconolactone decarboxylase family protein</fullName>
    </submittedName>
</protein>
<gene>
    <name evidence="1" type="ORF">ORJ04_07115</name>
</gene>
<dbReference type="PANTHER" id="PTHR35446:SF3">
    <property type="entry name" value="CMD DOMAIN-CONTAINING PROTEIN"/>
    <property type="match status" value="1"/>
</dbReference>
<name>A0ABT9HX62_9GAMM</name>
<comment type="caution">
    <text evidence="1">The sequence shown here is derived from an EMBL/GenBank/DDBJ whole genome shotgun (WGS) entry which is preliminary data.</text>
</comment>
<accession>A0ABT9HX62</accession>
<dbReference type="Gene3D" id="1.20.1290.10">
    <property type="entry name" value="AhpD-like"/>
    <property type="match status" value="1"/>
</dbReference>
<dbReference type="InterPro" id="IPR029032">
    <property type="entry name" value="AhpD-like"/>
</dbReference>
<dbReference type="Proteomes" id="UP001231109">
    <property type="component" value="Unassembled WGS sequence"/>
</dbReference>
<dbReference type="PANTHER" id="PTHR35446">
    <property type="entry name" value="SI:CH211-175M2.5"/>
    <property type="match status" value="1"/>
</dbReference>
<proteinExistence type="predicted"/>
<evidence type="ECO:0000313" key="2">
    <source>
        <dbReference type="Proteomes" id="UP001231109"/>
    </source>
</evidence>
<dbReference type="EMBL" id="JAPJDZ010000012">
    <property type="protein sequence ID" value="MDP5135715.1"/>
    <property type="molecule type" value="Genomic_DNA"/>
</dbReference>
<keyword evidence="2" id="KW-1185">Reference proteome</keyword>
<dbReference type="RefSeq" id="WP_305974821.1">
    <property type="nucleotide sequence ID" value="NZ_JAPJDZ010000012.1"/>
</dbReference>
<sequence>MSDFTLHTLDSAPEHSKPLLEKSLKSFGSIPNLHAVMAAAPAVLEAYQNLHQLFMQTSFNAAEKTVIWQSINTEHQCHYCVPAHTAIANMMQVDQQLITALKNKQPLDDAKLQQLRDTTLALVRQRGQLNAEQVQTFYAAGYNRQQLLEIILGISQKVMSNYVNHIAATPLDDAFKPFA</sequence>
<evidence type="ECO:0000313" key="1">
    <source>
        <dbReference type="EMBL" id="MDP5135715.1"/>
    </source>
</evidence>
<reference evidence="1 2" key="1">
    <citation type="submission" date="2022-11" db="EMBL/GenBank/DDBJ databases">
        <title>Viruses from the air-sea interface of a natural surface slick.</title>
        <authorList>
            <person name="Rahlff J."/>
            <person name="Holmfeldt K."/>
        </authorList>
    </citation>
    <scope>NUCLEOTIDE SEQUENCE [LARGE SCALE GENOMIC DNA]</scope>
    <source>
        <strain evidence="1 2">SMS4</strain>
    </source>
</reference>
<dbReference type="SUPFAM" id="SSF69118">
    <property type="entry name" value="AhpD-like"/>
    <property type="match status" value="1"/>
</dbReference>